<sequence>MPAPPAQEFSVVEDEPEDAARQAAMRRQQMRGLARQASLDHDDGLQL</sequence>
<organism evidence="2 3">
    <name type="scientific">Sphingomonas abietis</name>
    <dbReference type="NCBI Taxonomy" id="3012344"/>
    <lineage>
        <taxon>Bacteria</taxon>
        <taxon>Pseudomonadati</taxon>
        <taxon>Pseudomonadota</taxon>
        <taxon>Alphaproteobacteria</taxon>
        <taxon>Sphingomonadales</taxon>
        <taxon>Sphingomonadaceae</taxon>
        <taxon>Sphingomonas</taxon>
    </lineage>
</organism>
<dbReference type="Proteomes" id="UP001210865">
    <property type="component" value="Chromosome"/>
</dbReference>
<protein>
    <submittedName>
        <fullName evidence="2">Uncharacterized protein</fullName>
    </submittedName>
</protein>
<feature type="compositionally biased region" description="Low complexity" evidence="1">
    <location>
        <begin position="21"/>
        <end position="37"/>
    </location>
</feature>
<evidence type="ECO:0000313" key="2">
    <source>
        <dbReference type="EMBL" id="WBO23855.1"/>
    </source>
</evidence>
<reference evidence="2 3" key="1">
    <citation type="submission" date="2022-12" db="EMBL/GenBank/DDBJ databases">
        <title>Sphingomonas abieness sp. nov., an endophytic bacterium isolated from Abies koreana.</title>
        <authorList>
            <person name="Jiang L."/>
            <person name="Lee J."/>
        </authorList>
    </citation>
    <scope>NUCLEOTIDE SEQUENCE [LARGE SCALE GENOMIC DNA]</scope>
    <source>
        <strain evidence="3">PAMB 00755</strain>
    </source>
</reference>
<dbReference type="EMBL" id="CP115174">
    <property type="protein sequence ID" value="WBO23855.1"/>
    <property type="molecule type" value="Genomic_DNA"/>
</dbReference>
<keyword evidence="3" id="KW-1185">Reference proteome</keyword>
<feature type="compositionally biased region" description="Basic and acidic residues" evidence="1">
    <location>
        <begin position="38"/>
        <end position="47"/>
    </location>
</feature>
<gene>
    <name evidence="2" type="ORF">PBT88_06985</name>
</gene>
<dbReference type="RefSeq" id="WP_270078485.1">
    <property type="nucleotide sequence ID" value="NZ_CP115174.1"/>
</dbReference>
<name>A0ABY7NSC2_9SPHN</name>
<evidence type="ECO:0000313" key="3">
    <source>
        <dbReference type="Proteomes" id="UP001210865"/>
    </source>
</evidence>
<accession>A0ABY7NSC2</accession>
<evidence type="ECO:0000256" key="1">
    <source>
        <dbReference type="SAM" id="MobiDB-lite"/>
    </source>
</evidence>
<feature type="region of interest" description="Disordered" evidence="1">
    <location>
        <begin position="1"/>
        <end position="47"/>
    </location>
</feature>
<proteinExistence type="predicted"/>